<dbReference type="AlphaFoldDB" id="A0A397TV57"/>
<feature type="compositionally biased region" description="Polar residues" evidence="1">
    <location>
        <begin position="49"/>
        <end position="59"/>
    </location>
</feature>
<comment type="caution">
    <text evidence="2">The sequence shown here is derived from an EMBL/GenBank/DDBJ whole genome shotgun (WGS) entry which is preliminary data.</text>
</comment>
<feature type="region of interest" description="Disordered" evidence="1">
    <location>
        <begin position="41"/>
        <end position="63"/>
    </location>
</feature>
<protein>
    <submittedName>
        <fullName evidence="2">Uncharacterized protein</fullName>
    </submittedName>
</protein>
<evidence type="ECO:0000313" key="3">
    <source>
        <dbReference type="Proteomes" id="UP000266673"/>
    </source>
</evidence>
<accession>A0A397TV57</accession>
<keyword evidence="3" id="KW-1185">Reference proteome</keyword>
<evidence type="ECO:0000313" key="2">
    <source>
        <dbReference type="EMBL" id="RIB02025.1"/>
    </source>
</evidence>
<evidence type="ECO:0000256" key="1">
    <source>
        <dbReference type="SAM" id="MobiDB-lite"/>
    </source>
</evidence>
<proteinExistence type="predicted"/>
<gene>
    <name evidence="2" type="ORF">C2G38_2229058</name>
</gene>
<feature type="region of interest" description="Disordered" evidence="1">
    <location>
        <begin position="1"/>
        <end position="26"/>
    </location>
</feature>
<dbReference type="EMBL" id="QKWP01002851">
    <property type="protein sequence ID" value="RIB02025.1"/>
    <property type="molecule type" value="Genomic_DNA"/>
</dbReference>
<dbReference type="Proteomes" id="UP000266673">
    <property type="component" value="Unassembled WGS sequence"/>
</dbReference>
<reference evidence="2 3" key="1">
    <citation type="submission" date="2018-06" db="EMBL/GenBank/DDBJ databases">
        <title>Comparative genomics reveals the genomic features of Rhizophagus irregularis, R. cerebriforme, R. diaphanum and Gigaspora rosea, and their symbiotic lifestyle signature.</title>
        <authorList>
            <person name="Morin E."/>
            <person name="San Clemente H."/>
            <person name="Chen E.C.H."/>
            <person name="De La Providencia I."/>
            <person name="Hainaut M."/>
            <person name="Kuo A."/>
            <person name="Kohler A."/>
            <person name="Murat C."/>
            <person name="Tang N."/>
            <person name="Roy S."/>
            <person name="Loubradou J."/>
            <person name="Henrissat B."/>
            <person name="Grigoriev I.V."/>
            <person name="Corradi N."/>
            <person name="Roux C."/>
            <person name="Martin F.M."/>
        </authorList>
    </citation>
    <scope>NUCLEOTIDE SEQUENCE [LARGE SCALE GENOMIC DNA]</scope>
    <source>
        <strain evidence="2 3">DAOM 194757</strain>
    </source>
</reference>
<name>A0A397TV57_9GLOM</name>
<sequence length="87" mass="9849">MMGALPVKRKRQIQGTEETETHLARPSKEVAKIFDGATKTGILDRSRSTGHQPQKQGLPTWSLDRVPEEKDLCYKSRYQGEKNHNGT</sequence>
<organism evidence="2 3">
    <name type="scientific">Gigaspora rosea</name>
    <dbReference type="NCBI Taxonomy" id="44941"/>
    <lineage>
        <taxon>Eukaryota</taxon>
        <taxon>Fungi</taxon>
        <taxon>Fungi incertae sedis</taxon>
        <taxon>Mucoromycota</taxon>
        <taxon>Glomeromycotina</taxon>
        <taxon>Glomeromycetes</taxon>
        <taxon>Diversisporales</taxon>
        <taxon>Gigasporaceae</taxon>
        <taxon>Gigaspora</taxon>
    </lineage>
</organism>